<reference evidence="8" key="1">
    <citation type="submission" date="2016-11" db="EMBL/GenBank/DDBJ databases">
        <authorList>
            <person name="Varghese N."/>
            <person name="Submissions S."/>
        </authorList>
    </citation>
    <scope>NUCLEOTIDE SEQUENCE [LARGE SCALE GENOMIC DNA]</scope>
    <source>
        <strain evidence="8">DSM 17539</strain>
    </source>
</reference>
<keyword evidence="4 5" id="KW-0472">Membrane</keyword>
<dbReference type="GO" id="GO:0016020">
    <property type="term" value="C:membrane"/>
    <property type="evidence" value="ECO:0007669"/>
    <property type="project" value="UniProtKB-SubCell"/>
</dbReference>
<dbReference type="AlphaFoldDB" id="A0A1M4Z499"/>
<dbReference type="Pfam" id="PF07291">
    <property type="entry name" value="MauE"/>
    <property type="match status" value="1"/>
</dbReference>
<evidence type="ECO:0000259" key="6">
    <source>
        <dbReference type="Pfam" id="PF07291"/>
    </source>
</evidence>
<dbReference type="InterPro" id="IPR009908">
    <property type="entry name" value="Methylamine_util_MauE"/>
</dbReference>
<dbReference type="OrthoDB" id="327939at2"/>
<evidence type="ECO:0000313" key="8">
    <source>
        <dbReference type="Proteomes" id="UP000184406"/>
    </source>
</evidence>
<protein>
    <submittedName>
        <fullName evidence="7">Uncharacterized membrane protein</fullName>
    </submittedName>
</protein>
<evidence type="ECO:0000313" key="7">
    <source>
        <dbReference type="EMBL" id="SHF12840.1"/>
    </source>
</evidence>
<dbReference type="GO" id="GO:0030416">
    <property type="term" value="P:methylamine metabolic process"/>
    <property type="evidence" value="ECO:0007669"/>
    <property type="project" value="InterPro"/>
</dbReference>
<proteinExistence type="predicted"/>
<keyword evidence="3 5" id="KW-1133">Transmembrane helix</keyword>
<comment type="subcellular location">
    <subcellularLocation>
        <location evidence="1">Membrane</location>
        <topology evidence="1">Multi-pass membrane protein</topology>
    </subcellularLocation>
</comment>
<evidence type="ECO:0000256" key="1">
    <source>
        <dbReference type="ARBA" id="ARBA00004141"/>
    </source>
</evidence>
<feature type="transmembrane region" description="Helical" evidence="5">
    <location>
        <begin position="43"/>
        <end position="61"/>
    </location>
</feature>
<sequence>MKLLWTILKILLALFMIYAGVQHFIKPTFYLVFVPDFLPYKVWVVYLSGVIEIALGILLLIPHYSRMGATGILWLMILFLPIHVWDVFSDQPAIGSSEAAMIRLPIQFVFIGLAWGVKKYATGNSLD</sequence>
<dbReference type="PANTHER" id="PTHR36974:SF1">
    <property type="entry name" value="DOXX FAMILY MEMBRANE PROTEIN"/>
    <property type="match status" value="1"/>
</dbReference>
<evidence type="ECO:0000256" key="4">
    <source>
        <dbReference type="ARBA" id="ARBA00023136"/>
    </source>
</evidence>
<keyword evidence="8" id="KW-1185">Reference proteome</keyword>
<evidence type="ECO:0000256" key="5">
    <source>
        <dbReference type="SAM" id="Phobius"/>
    </source>
</evidence>
<feature type="transmembrane region" description="Helical" evidence="5">
    <location>
        <begin position="68"/>
        <end position="88"/>
    </location>
</feature>
<evidence type="ECO:0000256" key="3">
    <source>
        <dbReference type="ARBA" id="ARBA00022989"/>
    </source>
</evidence>
<feature type="domain" description="Methylamine utilisation protein MauE" evidence="6">
    <location>
        <begin position="1"/>
        <end position="80"/>
    </location>
</feature>
<evidence type="ECO:0000256" key="2">
    <source>
        <dbReference type="ARBA" id="ARBA00022692"/>
    </source>
</evidence>
<dbReference type="EMBL" id="FQUX01000002">
    <property type="protein sequence ID" value="SHF12840.1"/>
    <property type="molecule type" value="Genomic_DNA"/>
</dbReference>
<accession>A0A1M4Z499</accession>
<name>A0A1M4Z499_9FLAO</name>
<keyword evidence="2 5" id="KW-0812">Transmembrane</keyword>
<dbReference type="RefSeq" id="WP_072861485.1">
    <property type="nucleotide sequence ID" value="NZ_FQUX01000002.1"/>
</dbReference>
<gene>
    <name evidence="7" type="ORF">SAMN03080594_102687</name>
</gene>
<dbReference type="Proteomes" id="UP000184406">
    <property type="component" value="Unassembled WGS sequence"/>
</dbReference>
<dbReference type="PANTHER" id="PTHR36974">
    <property type="entry name" value="MEMBRANE PROTEIN-RELATED"/>
    <property type="match status" value="1"/>
</dbReference>
<feature type="transmembrane region" description="Helical" evidence="5">
    <location>
        <begin position="100"/>
        <end position="117"/>
    </location>
</feature>
<organism evidence="7 8">
    <name type="scientific">Arenibacter palladensis</name>
    <dbReference type="NCBI Taxonomy" id="237373"/>
    <lineage>
        <taxon>Bacteria</taxon>
        <taxon>Pseudomonadati</taxon>
        <taxon>Bacteroidota</taxon>
        <taxon>Flavobacteriia</taxon>
        <taxon>Flavobacteriales</taxon>
        <taxon>Flavobacteriaceae</taxon>
        <taxon>Arenibacter</taxon>
    </lineage>
</organism>